<dbReference type="Gene3D" id="3.30.565.60">
    <property type="match status" value="1"/>
</dbReference>
<dbReference type="InterPro" id="IPR038475">
    <property type="entry name" value="RecG_C_sf"/>
</dbReference>
<dbReference type="AlphaFoldDB" id="A0A2T5BV61"/>
<reference evidence="2 3" key="1">
    <citation type="submission" date="2018-04" db="EMBL/GenBank/DDBJ databases">
        <title>Genomic Encyclopedia of Archaeal and Bacterial Type Strains, Phase II (KMG-II): from individual species to whole genera.</title>
        <authorList>
            <person name="Goeker M."/>
        </authorList>
    </citation>
    <scope>NUCLEOTIDE SEQUENCE [LARGE SCALE GENOMIC DNA]</scope>
    <source>
        <strain evidence="2 3">DSM 28823</strain>
    </source>
</reference>
<dbReference type="Pfam" id="PF13749">
    <property type="entry name" value="HATPase_c_4"/>
    <property type="match status" value="1"/>
</dbReference>
<comment type="caution">
    <text evidence="2">The sequence shown here is derived from an EMBL/GenBank/DDBJ whole genome shotgun (WGS) entry which is preliminary data.</text>
</comment>
<dbReference type="RefSeq" id="WP_107823953.1">
    <property type="nucleotide sequence ID" value="NZ_OY782574.1"/>
</dbReference>
<sequence length="541" mass="63246">MNRDELIHKLTDLEWEDFEVKAAQGELPKATWETVSAFSNTSGGWLLFGVRQSGKTFEIQGVSKPEKIEQDFLNTIRGGKFNVFVPTKQAKHTIDGKTVIAFYVPVSKEKPVYYNSLQNTFIRRGSSDQRATNEEIDAMFRDQTFGTKTSELAPGTTRDDIHEKSLKQYRDYMGRFNPDVSYNRYDEDEFLRKLRILDNGICTYAGLLFLGKRERIEKHFPDFRIDLLEIPGTSISDAATNYTFRLDEYENLWDYYFECFRRLKPQVDVEFKLTSEGFGEELSTGLKAMREALVNMLMHADYFSPAHSRIRIFTNHIEFFNPGGLPKPLEELKEKDISLPRNPLISKLFRMVRLAENAGYGFEKIDTNWKQFNGTTPVYDIAFDSTIVKLYTEGKETKPSERLRKDFGELSEKLRNWMQNSNIYEELVRVTLRDSYEAFFHYLDNNFGKASEKLRNNFGITSEKLRRQFRDSSETKMTSKERIFLLLILIILEDSLTAEKASRFLKVSDRTIETDFNKLKENQIIERIGSRKEGYWQIKQL</sequence>
<dbReference type="PANTHER" id="PTHR30595:SF6">
    <property type="entry name" value="SCHLAFEN ALBA-2 DOMAIN-CONTAINING PROTEIN"/>
    <property type="match status" value="1"/>
</dbReference>
<keyword evidence="3" id="KW-1185">Reference proteome</keyword>
<gene>
    <name evidence="2" type="ORF">C8N47_1358</name>
</gene>
<evidence type="ECO:0000259" key="1">
    <source>
        <dbReference type="Pfam" id="PF04326"/>
    </source>
</evidence>
<proteinExistence type="predicted"/>
<dbReference type="Proteomes" id="UP000243525">
    <property type="component" value="Unassembled WGS sequence"/>
</dbReference>
<dbReference type="PANTHER" id="PTHR30595">
    <property type="entry name" value="GLPR-RELATED TRANSCRIPTIONAL REPRESSOR"/>
    <property type="match status" value="1"/>
</dbReference>
<dbReference type="EMBL" id="QAAD01000035">
    <property type="protein sequence ID" value="PTN03471.1"/>
    <property type="molecule type" value="Genomic_DNA"/>
</dbReference>
<dbReference type="Pfam" id="PF04326">
    <property type="entry name" value="SLFN_AlbA_2"/>
    <property type="match status" value="1"/>
</dbReference>
<feature type="domain" description="Schlafen AlbA-2" evidence="1">
    <location>
        <begin position="14"/>
        <end position="131"/>
    </location>
</feature>
<dbReference type="Gene3D" id="1.10.10.10">
    <property type="entry name" value="Winged helix-like DNA-binding domain superfamily/Winged helix DNA-binding domain"/>
    <property type="match status" value="1"/>
</dbReference>
<organism evidence="2 3">
    <name type="scientific">Mangrovibacterium marinum</name>
    <dbReference type="NCBI Taxonomy" id="1639118"/>
    <lineage>
        <taxon>Bacteria</taxon>
        <taxon>Pseudomonadati</taxon>
        <taxon>Bacteroidota</taxon>
        <taxon>Bacteroidia</taxon>
        <taxon>Marinilabiliales</taxon>
        <taxon>Prolixibacteraceae</taxon>
        <taxon>Mangrovibacterium</taxon>
    </lineage>
</organism>
<dbReference type="InterPro" id="IPR038461">
    <property type="entry name" value="Schlafen_AlbA_2_dom_sf"/>
</dbReference>
<name>A0A2T5BV61_9BACT</name>
<protein>
    <submittedName>
        <fullName evidence="2">Putative HTH transcriptional regulator</fullName>
    </submittedName>
</protein>
<dbReference type="Gene3D" id="3.30.950.30">
    <property type="entry name" value="Schlafen, AAA domain"/>
    <property type="match status" value="1"/>
</dbReference>
<evidence type="ECO:0000313" key="3">
    <source>
        <dbReference type="Proteomes" id="UP000243525"/>
    </source>
</evidence>
<dbReference type="InterPro" id="IPR036388">
    <property type="entry name" value="WH-like_DNA-bd_sf"/>
</dbReference>
<dbReference type="OrthoDB" id="1120869at2"/>
<evidence type="ECO:0000313" key="2">
    <source>
        <dbReference type="EMBL" id="PTN03471.1"/>
    </source>
</evidence>
<dbReference type="InterPro" id="IPR007421">
    <property type="entry name" value="Schlafen_AlbA_2_dom"/>
</dbReference>
<accession>A0A2T5BV61</accession>